<evidence type="ECO:0000313" key="3">
    <source>
        <dbReference type="Proteomes" id="UP000267017"/>
    </source>
</evidence>
<dbReference type="PANTHER" id="PTHR43544">
    <property type="entry name" value="SHORT-CHAIN DEHYDROGENASE/REDUCTASE"/>
    <property type="match status" value="1"/>
</dbReference>
<dbReference type="Gene3D" id="3.40.50.720">
    <property type="entry name" value="NAD(P)-binding Rossmann-like Domain"/>
    <property type="match status" value="1"/>
</dbReference>
<dbReference type="Proteomes" id="UP000267017">
    <property type="component" value="Unassembled WGS sequence"/>
</dbReference>
<dbReference type="PRINTS" id="PR00080">
    <property type="entry name" value="SDRFAMILY"/>
</dbReference>
<dbReference type="GO" id="GO:0005737">
    <property type="term" value="C:cytoplasm"/>
    <property type="evidence" value="ECO:0007669"/>
    <property type="project" value="TreeGrafter"/>
</dbReference>
<dbReference type="InterPro" id="IPR002347">
    <property type="entry name" value="SDR_fam"/>
</dbReference>
<comment type="similarity">
    <text evidence="1">Belongs to the short-chain dehydrogenases/reductases (SDR) family.</text>
</comment>
<keyword evidence="3" id="KW-1185">Reference proteome</keyword>
<accession>A0A3P3U1J9</accession>
<dbReference type="SUPFAM" id="SSF51735">
    <property type="entry name" value="NAD(P)-binding Rossmann-fold domains"/>
    <property type="match status" value="1"/>
</dbReference>
<dbReference type="PANTHER" id="PTHR43544:SF32">
    <property type="entry name" value="CHAIN DEHYDROGENASE, PUTATIVE (AFU_ORTHOLOGUE AFUA_5G01530)-RELATED"/>
    <property type="match status" value="1"/>
</dbReference>
<dbReference type="AlphaFoldDB" id="A0A3P3U1J9"/>
<dbReference type="OrthoDB" id="5786478at2"/>
<dbReference type="GO" id="GO:0019748">
    <property type="term" value="P:secondary metabolic process"/>
    <property type="evidence" value="ECO:0007669"/>
    <property type="project" value="TreeGrafter"/>
</dbReference>
<dbReference type="InterPro" id="IPR036291">
    <property type="entry name" value="NAD(P)-bd_dom_sf"/>
</dbReference>
<reference evidence="2 3" key="1">
    <citation type="submission" date="2018-11" db="EMBL/GenBank/DDBJ databases">
        <title>Genome sequencing of Paenibacillus sp. KCOM 3021 (= ChDC PVNT-B20).</title>
        <authorList>
            <person name="Kook J.-K."/>
            <person name="Park S.-N."/>
            <person name="Lim Y.K."/>
        </authorList>
    </citation>
    <scope>NUCLEOTIDE SEQUENCE [LARGE SCALE GENOMIC DNA]</scope>
    <source>
        <strain evidence="2 3">KCOM 3021</strain>
    </source>
</reference>
<evidence type="ECO:0000313" key="2">
    <source>
        <dbReference type="EMBL" id="RRJ63468.1"/>
    </source>
</evidence>
<dbReference type="EMBL" id="RRCN01000001">
    <property type="protein sequence ID" value="RRJ63468.1"/>
    <property type="molecule type" value="Genomic_DNA"/>
</dbReference>
<dbReference type="Pfam" id="PF00106">
    <property type="entry name" value="adh_short"/>
    <property type="match status" value="1"/>
</dbReference>
<dbReference type="GO" id="GO:0016491">
    <property type="term" value="F:oxidoreductase activity"/>
    <property type="evidence" value="ECO:0007669"/>
    <property type="project" value="TreeGrafter"/>
</dbReference>
<proteinExistence type="inferred from homology"/>
<evidence type="ECO:0000256" key="1">
    <source>
        <dbReference type="RuleBase" id="RU000363"/>
    </source>
</evidence>
<gene>
    <name evidence="2" type="ORF">EHV15_11420</name>
</gene>
<dbReference type="PRINTS" id="PR00081">
    <property type="entry name" value="GDHRDH"/>
</dbReference>
<name>A0A3P3U1J9_9BACL</name>
<dbReference type="RefSeq" id="WP_128631304.1">
    <property type="nucleotide sequence ID" value="NZ_RRCN01000001.1"/>
</dbReference>
<protein>
    <submittedName>
        <fullName evidence="2">SDR family NAD(P)-dependent oxidoreductase</fullName>
    </submittedName>
</protein>
<sequence length="233" mass="25243">MKMIVTGAGRGLGREIVKEALGRGHKVAAGLRSLDTNMEPLQELQARASGRLTLLELDVDEEESVLKAKEAMAAKWGALDALVNNAGILLAREQPIEQLEFAAVENTFRTNLLGPMKMVKHFLPLMKNSAHPCILNVSSEAGCFSWAHGRDYPYGLSKAALNFFSAQLRKELSPQGFAVYALHPGWIRTPMGGSEAPGDPADTAQSILDLVEGKIEADAGAWMIDREGEAMPF</sequence>
<comment type="caution">
    <text evidence="2">The sequence shown here is derived from an EMBL/GenBank/DDBJ whole genome shotgun (WGS) entry which is preliminary data.</text>
</comment>
<organism evidence="2 3">
    <name type="scientific">Paenibacillus oralis</name>
    <dbReference type="NCBI Taxonomy" id="2490856"/>
    <lineage>
        <taxon>Bacteria</taxon>
        <taxon>Bacillati</taxon>
        <taxon>Bacillota</taxon>
        <taxon>Bacilli</taxon>
        <taxon>Bacillales</taxon>
        <taxon>Paenibacillaceae</taxon>
        <taxon>Paenibacillus</taxon>
    </lineage>
</organism>
<dbReference type="InterPro" id="IPR051468">
    <property type="entry name" value="Fungal_SecMetab_SDRs"/>
</dbReference>